<dbReference type="InterPro" id="IPR024752">
    <property type="entry name" value="Myb/SANT-like_dom"/>
</dbReference>
<keyword evidence="3" id="KW-0238">DNA-binding</keyword>
<dbReference type="PANTHER" id="PTHR47072">
    <property type="match status" value="1"/>
</dbReference>
<protein>
    <submittedName>
        <fullName evidence="3">Myb/SANT-like DNA-binding domain-containing protein</fullName>
    </submittedName>
</protein>
<gene>
    <name evidence="3" type="ORF">FCM35_KLT10812</name>
</gene>
<feature type="compositionally biased region" description="Basic and acidic residues" evidence="1">
    <location>
        <begin position="256"/>
        <end position="265"/>
    </location>
</feature>
<accession>A0A833QD27</accession>
<dbReference type="Gene3D" id="1.10.10.60">
    <property type="entry name" value="Homeodomain-like"/>
    <property type="match status" value="1"/>
</dbReference>
<evidence type="ECO:0000259" key="2">
    <source>
        <dbReference type="PROSITE" id="PS50090"/>
    </source>
</evidence>
<sequence>MVEVVFMFLEVCNFLFYHLPCLMSYWCSLRLKLAMDPEKKKRKKSRLRSANWTESQTRLLLKLMKKKQKELGQEKFDSNVWHQITVALNKKIHPSRKVEQVKIRIKTLKKKFNDYRMLVQMPGWGWDSERKLPTAPSERCWDEIIESNKSLSKCRTKAFPWYKLVAELSRAEVPAGENEPSGSTNDAMEEEKLLLPGAGTEQSAGANSADDVSPSSGTRTRDESVELEEELQSNNAEEELPEVGITQTQNRVRNANRTETEHPNKQLEVLVDATPSIYKEAANNFKLVANKLVKVRSRFKLSRSDFMDMSVVVRDELNRELFMEQEGKELLDWIKDSLEMYREQRKAQQGMQQPANGPFFMPFYPCPPGGPYTPQPPM</sequence>
<dbReference type="PANTHER" id="PTHR47072:SF4">
    <property type="entry name" value="MYB_SANT-LIKE DOMAIN-CONTAINING PROTEIN"/>
    <property type="match status" value="1"/>
</dbReference>
<feature type="domain" description="Myb-like" evidence="2">
    <location>
        <begin position="44"/>
        <end position="109"/>
    </location>
</feature>
<evidence type="ECO:0000256" key="1">
    <source>
        <dbReference type="SAM" id="MobiDB-lite"/>
    </source>
</evidence>
<feature type="compositionally biased region" description="Acidic residues" evidence="1">
    <location>
        <begin position="225"/>
        <end position="241"/>
    </location>
</feature>
<evidence type="ECO:0000313" key="3">
    <source>
        <dbReference type="EMBL" id="KAF3324655.1"/>
    </source>
</evidence>
<comment type="caution">
    <text evidence="3">The sequence shown here is derived from an EMBL/GenBank/DDBJ whole genome shotgun (WGS) entry which is preliminary data.</text>
</comment>
<dbReference type="InterPro" id="IPR001005">
    <property type="entry name" value="SANT/Myb"/>
</dbReference>
<keyword evidence="4" id="KW-1185">Reference proteome</keyword>
<dbReference type="Proteomes" id="UP000623129">
    <property type="component" value="Unassembled WGS sequence"/>
</dbReference>
<dbReference type="GO" id="GO:0003677">
    <property type="term" value="F:DNA binding"/>
    <property type="evidence" value="ECO:0007669"/>
    <property type="project" value="UniProtKB-KW"/>
</dbReference>
<evidence type="ECO:0000313" key="4">
    <source>
        <dbReference type="Proteomes" id="UP000623129"/>
    </source>
</evidence>
<feature type="compositionally biased region" description="Polar residues" evidence="1">
    <location>
        <begin position="245"/>
        <end position="255"/>
    </location>
</feature>
<name>A0A833QD27_9POAL</name>
<dbReference type="OrthoDB" id="683390at2759"/>
<organism evidence="3 4">
    <name type="scientific">Carex littledalei</name>
    <dbReference type="NCBI Taxonomy" id="544730"/>
    <lineage>
        <taxon>Eukaryota</taxon>
        <taxon>Viridiplantae</taxon>
        <taxon>Streptophyta</taxon>
        <taxon>Embryophyta</taxon>
        <taxon>Tracheophyta</taxon>
        <taxon>Spermatophyta</taxon>
        <taxon>Magnoliopsida</taxon>
        <taxon>Liliopsida</taxon>
        <taxon>Poales</taxon>
        <taxon>Cyperaceae</taxon>
        <taxon>Cyperoideae</taxon>
        <taxon>Cariceae</taxon>
        <taxon>Carex</taxon>
        <taxon>Carex subgen. Euthyceras</taxon>
    </lineage>
</organism>
<dbReference type="AlphaFoldDB" id="A0A833QD27"/>
<reference evidence="3" key="1">
    <citation type="submission" date="2020-01" db="EMBL/GenBank/DDBJ databases">
        <title>Genome sequence of Kobresia littledalei, the first chromosome-level genome in the family Cyperaceae.</title>
        <authorList>
            <person name="Qu G."/>
        </authorList>
    </citation>
    <scope>NUCLEOTIDE SEQUENCE</scope>
    <source>
        <strain evidence="3">C.B.Clarke</strain>
        <tissue evidence="3">Leaf</tissue>
    </source>
</reference>
<dbReference type="EMBL" id="SWLB01000021">
    <property type="protein sequence ID" value="KAF3324655.1"/>
    <property type="molecule type" value="Genomic_DNA"/>
</dbReference>
<dbReference type="PROSITE" id="PS50090">
    <property type="entry name" value="MYB_LIKE"/>
    <property type="match status" value="1"/>
</dbReference>
<proteinExistence type="predicted"/>
<feature type="region of interest" description="Disordered" evidence="1">
    <location>
        <begin position="198"/>
        <end position="265"/>
    </location>
</feature>
<dbReference type="Pfam" id="PF12776">
    <property type="entry name" value="Myb_DNA-bind_3"/>
    <property type="match status" value="1"/>
</dbReference>